<organism evidence="1 2">
    <name type="scientific">Chitinimonas arctica</name>
    <dbReference type="NCBI Taxonomy" id="2594795"/>
    <lineage>
        <taxon>Bacteria</taxon>
        <taxon>Pseudomonadati</taxon>
        <taxon>Pseudomonadota</taxon>
        <taxon>Betaproteobacteria</taxon>
        <taxon>Neisseriales</taxon>
        <taxon>Chitinibacteraceae</taxon>
        <taxon>Chitinimonas</taxon>
    </lineage>
</organism>
<accession>A0A516SC56</accession>
<keyword evidence="2" id="KW-1185">Reference proteome</keyword>
<dbReference type="Proteomes" id="UP000317550">
    <property type="component" value="Chromosome"/>
</dbReference>
<name>A0A516SC56_9NEIS</name>
<dbReference type="Gene3D" id="3.40.50.12580">
    <property type="match status" value="1"/>
</dbReference>
<proteinExistence type="predicted"/>
<dbReference type="OrthoDB" id="49588at2"/>
<dbReference type="KEGG" id="cari:FNU76_04820"/>
<evidence type="ECO:0000313" key="2">
    <source>
        <dbReference type="Proteomes" id="UP000317550"/>
    </source>
</evidence>
<reference evidence="2" key="1">
    <citation type="submission" date="2019-07" db="EMBL/GenBank/DDBJ databases">
        <title>Chitinimonas sp. nov., isolated from Ny-Alesund, arctica soil.</title>
        <authorList>
            <person name="Xu Q."/>
            <person name="Peng F."/>
        </authorList>
    </citation>
    <scope>NUCLEOTIDE SEQUENCE [LARGE SCALE GENOMIC DNA]</scope>
    <source>
        <strain evidence="2">R3-44</strain>
    </source>
</reference>
<dbReference type="EMBL" id="CP041730">
    <property type="protein sequence ID" value="QDQ25725.1"/>
    <property type="molecule type" value="Genomic_DNA"/>
</dbReference>
<sequence length="493" mass="55698">MDGSGEGGMKMKPGQDLTLQSILQIEDTPEYLSFQCRETDILLWPIIRLMFIRTIMSSQLYRYPLYRSSNIQGLKAGAFSTLARSAMHNLRKSESTKGDICIMATAVGSARQQGRWFNRLSDHFAMALPEQTVVIEGQFGWEWKYPREFKNVLWQAPLQAKGIVLGHLLVRSRHRKIAAELIDLARQRSKQFIDFDLEDSQASLLENILATKIAALPNLHASYMKMLKKCGAKLLLKEEGCYGQSAVVNAAAHSLGMVTAEYQHGFISAGHDAYNYAETLRNSTLLRRTLPNYFLAYGSWWNDQINLPVTKLVIGNPYRSERLAVNQPVEKKGAKALLVIGDGVQTEKYLALARELTEKLSDVWTISFRPHPLERAAINMRMASGLVAGVQIDTHSDLYRSLSSVNAIVSELSTVLFEAVGIVEKIFVWETAVSRFSLPKHPFFGFDCIETLVDMMSQECEKPSDSIETDAIWAPNWRANYLDFVDRARKHHE</sequence>
<evidence type="ECO:0000313" key="1">
    <source>
        <dbReference type="EMBL" id="QDQ25725.1"/>
    </source>
</evidence>
<gene>
    <name evidence="1" type="ORF">FNU76_04820</name>
</gene>
<dbReference type="AlphaFoldDB" id="A0A516SC56"/>
<dbReference type="InterPro" id="IPR043148">
    <property type="entry name" value="TagF_C"/>
</dbReference>
<protein>
    <submittedName>
        <fullName evidence="1">Uncharacterized protein</fullName>
    </submittedName>
</protein>
<dbReference type="RefSeq" id="WP_143856650.1">
    <property type="nucleotide sequence ID" value="NZ_CP041730.1"/>
</dbReference>